<dbReference type="GO" id="GO:0000719">
    <property type="term" value="P:photoreactive repair"/>
    <property type="evidence" value="ECO:0007669"/>
    <property type="project" value="UniProtKB-ARBA"/>
</dbReference>
<keyword evidence="5 12" id="KW-0285">Flavoprotein</keyword>
<dbReference type="InterPro" id="IPR002081">
    <property type="entry name" value="Cryptochrome/DNA_photolyase_1"/>
</dbReference>
<dbReference type="GO" id="GO:0003904">
    <property type="term" value="F:deoxyribodipyrimidine photo-lyase activity"/>
    <property type="evidence" value="ECO:0007669"/>
    <property type="project" value="UniProtKB-EC"/>
</dbReference>
<evidence type="ECO:0000256" key="13">
    <source>
        <dbReference type="PIRSR" id="PIRSR602081-2"/>
    </source>
</evidence>
<dbReference type="PANTHER" id="PTHR11455">
    <property type="entry name" value="CRYPTOCHROME"/>
    <property type="match status" value="1"/>
</dbReference>
<dbReference type="FunFam" id="1.10.579.10:FF:000003">
    <property type="entry name" value="Deoxyribodipyrimidine photo-lyase"/>
    <property type="match status" value="1"/>
</dbReference>
<keyword evidence="16" id="KW-0456">Lyase</keyword>
<dbReference type="RefSeq" id="WP_067671051.1">
    <property type="nucleotide sequence ID" value="NZ_CBCSIK010000010.1"/>
</dbReference>
<dbReference type="InterPro" id="IPR036134">
    <property type="entry name" value="Crypto/Photolyase_FAD-like_sf"/>
</dbReference>
<feature type="binding site" evidence="12">
    <location>
        <begin position="242"/>
        <end position="246"/>
    </location>
    <ligand>
        <name>FAD</name>
        <dbReference type="ChEBI" id="CHEBI:57692"/>
    </ligand>
</feature>
<comment type="caution">
    <text evidence="16">The sequence shown here is derived from an EMBL/GenBank/DDBJ whole genome shotgun (WGS) entry which is preliminary data.</text>
</comment>
<keyword evidence="6 12" id="KW-0274">FAD</keyword>
<accession>A0A151XYT6</accession>
<feature type="binding site" evidence="12">
    <location>
        <position position="281"/>
    </location>
    <ligand>
        <name>FAD</name>
        <dbReference type="ChEBI" id="CHEBI:57692"/>
    </ligand>
</feature>
<organism evidence="16 17">
    <name type="scientific">Acinetobacter pragensis</name>
    <dbReference type="NCBI Taxonomy" id="1806892"/>
    <lineage>
        <taxon>Bacteria</taxon>
        <taxon>Pseudomonadati</taxon>
        <taxon>Pseudomonadota</taxon>
        <taxon>Gammaproteobacteria</taxon>
        <taxon>Moraxellales</taxon>
        <taxon>Moraxellaceae</taxon>
        <taxon>Acinetobacter</taxon>
    </lineage>
</organism>
<comment type="function">
    <text evidence="10">Involved in repair of UV radiation-induced DNA damage. Catalyzes the light-dependent monomerization (300-600 nm) of cyclobutyl pyrimidine dimers (in cis-syn configuration), which are formed between adjacent bases on the same DNA strand upon exposure to ultraviolet radiation.</text>
</comment>
<evidence type="ECO:0000256" key="10">
    <source>
        <dbReference type="ARBA" id="ARBA00059220"/>
    </source>
</evidence>
<dbReference type="SUPFAM" id="SSF52425">
    <property type="entry name" value="Cryptochrome/photolyase, N-terminal domain"/>
    <property type="match status" value="1"/>
</dbReference>
<evidence type="ECO:0000256" key="14">
    <source>
        <dbReference type="RuleBase" id="RU004182"/>
    </source>
</evidence>
<feature type="binding site" evidence="12">
    <location>
        <begin position="284"/>
        <end position="291"/>
    </location>
    <ligand>
        <name>FAD</name>
        <dbReference type="ChEBI" id="CHEBI:57692"/>
    </ligand>
</feature>
<dbReference type="InterPro" id="IPR018394">
    <property type="entry name" value="DNA_photolyase_1_CS_C"/>
</dbReference>
<gene>
    <name evidence="16" type="ORF">AZH43_16670</name>
</gene>
<feature type="binding site" evidence="12">
    <location>
        <position position="230"/>
    </location>
    <ligand>
        <name>FAD</name>
        <dbReference type="ChEBI" id="CHEBI:57692"/>
    </ligand>
</feature>
<evidence type="ECO:0000256" key="8">
    <source>
        <dbReference type="ARBA" id="ARBA00031671"/>
    </source>
</evidence>
<feature type="site" description="Electron transfer via tryptophanyl radical" evidence="13">
    <location>
        <position position="369"/>
    </location>
</feature>
<evidence type="ECO:0000256" key="3">
    <source>
        <dbReference type="ARBA" id="ARBA00013149"/>
    </source>
</evidence>
<name>A0A151XYT6_9GAMM</name>
<dbReference type="SUPFAM" id="SSF48173">
    <property type="entry name" value="Cryptochrome/photolyase FAD-binding domain"/>
    <property type="match status" value="1"/>
</dbReference>
<reference evidence="16 17" key="1">
    <citation type="submission" date="2016-03" db="EMBL/GenBank/DDBJ databases">
        <title>Acinetobacter genomospecies 28 strain ANC 4149.</title>
        <authorList>
            <person name="Radolfova-Krizova L."/>
            <person name="Nemec A."/>
        </authorList>
    </citation>
    <scope>NUCLEOTIDE SEQUENCE [LARGE SCALE GENOMIC DNA]</scope>
    <source>
        <strain evidence="16 17">ANC 4149</strain>
    </source>
</reference>
<dbReference type="InterPro" id="IPR036155">
    <property type="entry name" value="Crypto/Photolyase_N_sf"/>
</dbReference>
<comment type="catalytic activity">
    <reaction evidence="9">
        <text>cyclobutadipyrimidine (in DNA) = 2 pyrimidine residues (in DNA).</text>
        <dbReference type="EC" id="4.1.99.3"/>
    </reaction>
</comment>
<dbReference type="STRING" id="1806892.AZH43_16670"/>
<dbReference type="GO" id="GO:0003677">
    <property type="term" value="F:DNA binding"/>
    <property type="evidence" value="ECO:0007669"/>
    <property type="project" value="TreeGrafter"/>
</dbReference>
<feature type="site" description="Electron transfer via tryptophanyl radical" evidence="13">
    <location>
        <position position="316"/>
    </location>
</feature>
<dbReference type="OrthoDB" id="9772484at2"/>
<feature type="domain" description="Photolyase/cryptochrome alpha/beta" evidence="15">
    <location>
        <begin position="1"/>
        <end position="132"/>
    </location>
</feature>
<dbReference type="InterPro" id="IPR014729">
    <property type="entry name" value="Rossmann-like_a/b/a_fold"/>
</dbReference>
<feature type="binding site" evidence="12">
    <location>
        <begin position="382"/>
        <end position="384"/>
    </location>
    <ligand>
        <name>FAD</name>
        <dbReference type="ChEBI" id="CHEBI:57692"/>
    </ligand>
</feature>
<evidence type="ECO:0000256" key="5">
    <source>
        <dbReference type="ARBA" id="ARBA00022630"/>
    </source>
</evidence>
<dbReference type="GO" id="GO:0071949">
    <property type="term" value="F:FAD binding"/>
    <property type="evidence" value="ECO:0007669"/>
    <property type="project" value="TreeGrafter"/>
</dbReference>
<feature type="site" description="Electron transfer via tryptophanyl radical" evidence="13">
    <location>
        <position position="392"/>
    </location>
</feature>
<dbReference type="PRINTS" id="PR00147">
    <property type="entry name" value="DNAPHOTLYASE"/>
</dbReference>
<dbReference type="EMBL" id="LUAW01000038">
    <property type="protein sequence ID" value="KYQ70915.1"/>
    <property type="molecule type" value="Genomic_DNA"/>
</dbReference>
<dbReference type="InterPro" id="IPR006050">
    <property type="entry name" value="DNA_photolyase_N"/>
</dbReference>
<dbReference type="EC" id="4.1.99.3" evidence="3"/>
<comment type="similarity">
    <text evidence="2">Belongs to the DNA photolyase class-1 family.</text>
</comment>
<evidence type="ECO:0000256" key="11">
    <source>
        <dbReference type="ARBA" id="ARBA00083107"/>
    </source>
</evidence>
<evidence type="ECO:0000313" key="16">
    <source>
        <dbReference type="EMBL" id="KYQ70915.1"/>
    </source>
</evidence>
<evidence type="ECO:0000256" key="1">
    <source>
        <dbReference type="ARBA" id="ARBA00001932"/>
    </source>
</evidence>
<keyword evidence="7 14" id="KW-0157">Chromophore</keyword>
<dbReference type="Gene3D" id="1.25.40.80">
    <property type="match status" value="1"/>
</dbReference>
<comment type="similarity">
    <text evidence="14">Belongs to the DNA photolyase family.</text>
</comment>
<dbReference type="Pfam" id="PF03441">
    <property type="entry name" value="FAD_binding_7"/>
    <property type="match status" value="1"/>
</dbReference>
<evidence type="ECO:0000259" key="15">
    <source>
        <dbReference type="PROSITE" id="PS51645"/>
    </source>
</evidence>
<dbReference type="Pfam" id="PF00875">
    <property type="entry name" value="DNA_photolyase"/>
    <property type="match status" value="1"/>
</dbReference>
<dbReference type="Gene3D" id="1.10.579.10">
    <property type="entry name" value="DNA Cyclobutane Dipyrimidine Photolyase, subunit A, domain 3"/>
    <property type="match status" value="1"/>
</dbReference>
<dbReference type="GO" id="GO:0009416">
    <property type="term" value="P:response to light stimulus"/>
    <property type="evidence" value="ECO:0007669"/>
    <property type="project" value="TreeGrafter"/>
</dbReference>
<dbReference type="Gene3D" id="3.40.50.620">
    <property type="entry name" value="HUPs"/>
    <property type="match status" value="1"/>
</dbReference>
<comment type="cofactor">
    <cofactor evidence="12">
        <name>FAD</name>
        <dbReference type="ChEBI" id="CHEBI:57692"/>
    </cofactor>
    <text evidence="12">Binds 1 FAD per subunit.</text>
</comment>
<protein>
    <recommendedName>
        <fullName evidence="4">Deoxyribodipyrimidine photo-lyase</fullName>
        <ecNumber evidence="3">4.1.99.3</ecNumber>
    </recommendedName>
    <alternativeName>
        <fullName evidence="8">DNA photolyase</fullName>
    </alternativeName>
    <alternativeName>
        <fullName evidence="11">Photoreactivating enzyme</fullName>
    </alternativeName>
</protein>
<evidence type="ECO:0000256" key="7">
    <source>
        <dbReference type="ARBA" id="ARBA00022991"/>
    </source>
</evidence>
<dbReference type="InterPro" id="IPR005101">
    <property type="entry name" value="Cryptochr/Photolyase_FAD-bd"/>
</dbReference>
<comment type="cofactor">
    <cofactor evidence="1">
        <name>(6R)-5,10-methylene-5,6,7,8-tetrahydrofolate</name>
        <dbReference type="ChEBI" id="CHEBI:15636"/>
    </cofactor>
</comment>
<evidence type="ECO:0000256" key="6">
    <source>
        <dbReference type="ARBA" id="ARBA00022827"/>
    </source>
</evidence>
<dbReference type="PANTHER" id="PTHR11455:SF9">
    <property type="entry name" value="CRYPTOCHROME CIRCADIAN CLOCK 5 ISOFORM X1"/>
    <property type="match status" value="1"/>
</dbReference>
<dbReference type="PROSITE" id="PS00394">
    <property type="entry name" value="DNA_PHOTOLYASES_1_1"/>
    <property type="match status" value="1"/>
</dbReference>
<evidence type="ECO:0000256" key="9">
    <source>
        <dbReference type="ARBA" id="ARBA00033999"/>
    </source>
</evidence>
<evidence type="ECO:0000313" key="17">
    <source>
        <dbReference type="Proteomes" id="UP000076276"/>
    </source>
</evidence>
<dbReference type="PROSITE" id="PS51645">
    <property type="entry name" value="PHR_CRY_ALPHA_BETA"/>
    <property type="match status" value="1"/>
</dbReference>
<evidence type="ECO:0000256" key="4">
    <source>
        <dbReference type="ARBA" id="ARBA00014046"/>
    </source>
</evidence>
<evidence type="ECO:0000256" key="12">
    <source>
        <dbReference type="PIRSR" id="PIRSR602081-1"/>
    </source>
</evidence>
<keyword evidence="17" id="KW-1185">Reference proteome</keyword>
<proteinExistence type="inferred from homology"/>
<evidence type="ECO:0000256" key="2">
    <source>
        <dbReference type="ARBA" id="ARBA00005862"/>
    </source>
</evidence>
<dbReference type="AlphaFoldDB" id="A0A151XYT6"/>
<sequence>MQLIWYRQDLRISDHSALWHAAQAGPCIAIAFISPAQSKLHDESAAKSTFYLRQLNALKSQLNQLNIPLKIVQIPLWKDIAEALQTLCCQLKIHTVHANIEIGLNELQRDAQSQKCLERMNIPLELYHDRTIFPIGSILNKSNQPYQVFSAFKKQCYELLSIALPQCYPEIKAQQPLLAEKLSDLQHGNMDISQCIADASIQPLQKLWPVSEHYALEQLDQFIENHLYQYKEQRDFPNLDTTSQLSPYLNTGILSIRQCLQAMFRKQQGYFQIDNAGQQTWLDELLWREFYQHILFHYPAVSKRLPFESSTLTVQWRDAEHDLNAWQQGQTGIPIVDAGMRQLLHTGWMHNRVRMITAMFLCKNLLIDWRLGEKWFMQHLIDGDLAANNGGWQWCASTGTDAVPYFRIFNPVSQSQKFDPDGAYIRQWVPELADLDAARIHDPFSKFPDDRSLNYPRPIADLKHSRTRAIEAFKITTSP</sequence>
<dbReference type="Proteomes" id="UP000076276">
    <property type="component" value="Unassembled WGS sequence"/>
</dbReference>